<dbReference type="WBParaSite" id="BTMF_0000280401-mRNA-1">
    <property type="protein sequence ID" value="BTMF_0000280401-mRNA-1"/>
    <property type="gene ID" value="BTMF_0000280401"/>
</dbReference>
<dbReference type="Pfam" id="PF03104">
    <property type="entry name" value="DNA_pol_B_exo1"/>
    <property type="match status" value="1"/>
</dbReference>
<dbReference type="SUPFAM" id="SSF53098">
    <property type="entry name" value="Ribonuclease H-like"/>
    <property type="match status" value="1"/>
</dbReference>
<dbReference type="Proteomes" id="UP000280834">
    <property type="component" value="Unassembled WGS sequence"/>
</dbReference>
<evidence type="ECO:0000259" key="1">
    <source>
        <dbReference type="Pfam" id="PF03104"/>
    </source>
</evidence>
<reference evidence="4" key="1">
    <citation type="submission" date="2017-02" db="UniProtKB">
        <authorList>
            <consortium name="WormBaseParasite"/>
        </authorList>
    </citation>
    <scope>IDENTIFICATION</scope>
</reference>
<dbReference type="InterPro" id="IPR036397">
    <property type="entry name" value="RNaseH_sf"/>
</dbReference>
<dbReference type="InterPro" id="IPR006133">
    <property type="entry name" value="DNA-dir_DNA_pol_B_exonuc"/>
</dbReference>
<dbReference type="AlphaFoldDB" id="A0A0R3Q8Z6"/>
<dbReference type="InterPro" id="IPR030559">
    <property type="entry name" value="PolZ_Rev3"/>
</dbReference>
<dbReference type="PANTHER" id="PTHR45812:SF1">
    <property type="entry name" value="DNA POLYMERASE ZETA CATALYTIC SUBUNIT"/>
    <property type="match status" value="1"/>
</dbReference>
<dbReference type="GO" id="GO:0016035">
    <property type="term" value="C:zeta DNA polymerase complex"/>
    <property type="evidence" value="ECO:0007669"/>
    <property type="project" value="InterPro"/>
</dbReference>
<proteinExistence type="predicted"/>
<dbReference type="GO" id="GO:0003887">
    <property type="term" value="F:DNA-directed DNA polymerase activity"/>
    <property type="evidence" value="ECO:0007669"/>
    <property type="project" value="TreeGrafter"/>
</dbReference>
<accession>A0A0R3Q8Z6</accession>
<sequence length="270" mass="31544">MSMEILTLSSRGMPVPDPQHDKILGIFYTISMDVCMHEEINNVSGVLLNMDDVLLADMVGKNEFYTFVASEIDLFDAFVNVIHRYDPDIVIGYNTQRYSWGYLTERSLVIGRNLLSEISRAPIGAQINDYYRPGLQKKNWWVRELDPTPRGRILINVWRILRHEVALRKEQCNNLLNTITQFLIFTSNTVWKMFSALVLKHMKLYCQLNLLILLRLDFFTRTSEMARLYGIQFNEVLTRGSQFRVESMLLRLARRERYVAPSISPVQRQA</sequence>
<dbReference type="GO" id="GO:0000724">
    <property type="term" value="P:double-strand break repair via homologous recombination"/>
    <property type="evidence" value="ECO:0007669"/>
    <property type="project" value="TreeGrafter"/>
</dbReference>
<feature type="domain" description="DNA-directed DNA polymerase family B exonuclease" evidence="1">
    <location>
        <begin position="2"/>
        <end position="122"/>
    </location>
</feature>
<dbReference type="GO" id="GO:0003676">
    <property type="term" value="F:nucleic acid binding"/>
    <property type="evidence" value="ECO:0007669"/>
    <property type="project" value="InterPro"/>
</dbReference>
<reference evidence="2 3" key="2">
    <citation type="submission" date="2018-11" db="EMBL/GenBank/DDBJ databases">
        <authorList>
            <consortium name="Pathogen Informatics"/>
        </authorList>
    </citation>
    <scope>NUCLEOTIDE SEQUENCE [LARGE SCALE GENOMIC DNA]</scope>
</reference>
<dbReference type="GO" id="GO:0042276">
    <property type="term" value="P:error-prone translesion synthesis"/>
    <property type="evidence" value="ECO:0007669"/>
    <property type="project" value="TreeGrafter"/>
</dbReference>
<gene>
    <name evidence="2" type="ORF">BTMF_LOCUS2128</name>
</gene>
<keyword evidence="3" id="KW-1185">Reference proteome</keyword>
<protein>
    <submittedName>
        <fullName evidence="4">DNA_pol_B_exo1 domain-containing protein</fullName>
    </submittedName>
</protein>
<dbReference type="GO" id="GO:0005634">
    <property type="term" value="C:nucleus"/>
    <property type="evidence" value="ECO:0007669"/>
    <property type="project" value="TreeGrafter"/>
</dbReference>
<dbReference type="STRING" id="42155.A0A0R3Q8Z6"/>
<evidence type="ECO:0000313" key="3">
    <source>
        <dbReference type="Proteomes" id="UP000280834"/>
    </source>
</evidence>
<dbReference type="Gene3D" id="3.30.420.10">
    <property type="entry name" value="Ribonuclease H-like superfamily/Ribonuclease H"/>
    <property type="match status" value="1"/>
</dbReference>
<dbReference type="EMBL" id="UZAG01001672">
    <property type="protein sequence ID" value="VDO11832.1"/>
    <property type="molecule type" value="Genomic_DNA"/>
</dbReference>
<dbReference type="PANTHER" id="PTHR45812">
    <property type="entry name" value="DNA POLYMERASE ZETA CATALYTIC SUBUNIT"/>
    <property type="match status" value="1"/>
</dbReference>
<name>A0A0R3Q8Z6_9BILA</name>
<organism evidence="4">
    <name type="scientific">Brugia timori</name>
    <dbReference type="NCBI Taxonomy" id="42155"/>
    <lineage>
        <taxon>Eukaryota</taxon>
        <taxon>Metazoa</taxon>
        <taxon>Ecdysozoa</taxon>
        <taxon>Nematoda</taxon>
        <taxon>Chromadorea</taxon>
        <taxon>Rhabditida</taxon>
        <taxon>Spirurina</taxon>
        <taxon>Spiruromorpha</taxon>
        <taxon>Filarioidea</taxon>
        <taxon>Onchocercidae</taxon>
        <taxon>Brugia</taxon>
    </lineage>
</organism>
<evidence type="ECO:0000313" key="4">
    <source>
        <dbReference type="WBParaSite" id="BTMF_0000280401-mRNA-1"/>
    </source>
</evidence>
<evidence type="ECO:0000313" key="2">
    <source>
        <dbReference type="EMBL" id="VDO11832.1"/>
    </source>
</evidence>
<dbReference type="InterPro" id="IPR012337">
    <property type="entry name" value="RNaseH-like_sf"/>
</dbReference>